<evidence type="ECO:0000313" key="3">
    <source>
        <dbReference type="Proteomes" id="UP001226389"/>
    </source>
</evidence>
<organism evidence="2 3">
    <name type="scientific">Pseudarthrobacter defluvii</name>
    <dbReference type="NCBI Taxonomy" id="410837"/>
    <lineage>
        <taxon>Bacteria</taxon>
        <taxon>Bacillati</taxon>
        <taxon>Actinomycetota</taxon>
        <taxon>Actinomycetes</taxon>
        <taxon>Micrococcales</taxon>
        <taxon>Micrococcaceae</taxon>
        <taxon>Pseudarthrobacter</taxon>
    </lineage>
</organism>
<proteinExistence type="predicted"/>
<accession>A0ABT9UKL3</accession>
<name>A0ABT9UKL3_9MICC</name>
<protein>
    <submittedName>
        <fullName evidence="2">Uncharacterized protein</fullName>
    </submittedName>
</protein>
<sequence length="33" mass="3360">MTVVIPGGARTYFARPGTLPSGSVPGTDPTLEN</sequence>
<evidence type="ECO:0000256" key="1">
    <source>
        <dbReference type="SAM" id="MobiDB-lite"/>
    </source>
</evidence>
<reference evidence="2 3" key="1">
    <citation type="submission" date="2023-07" db="EMBL/GenBank/DDBJ databases">
        <title>Sorghum-associated microbial communities from plants grown in Nebraska, USA.</title>
        <authorList>
            <person name="Schachtman D."/>
        </authorList>
    </citation>
    <scope>NUCLEOTIDE SEQUENCE [LARGE SCALE GENOMIC DNA]</scope>
    <source>
        <strain evidence="2 3">DS994</strain>
    </source>
</reference>
<dbReference type="EMBL" id="JAUSSY010000006">
    <property type="protein sequence ID" value="MDQ0118779.1"/>
    <property type="molecule type" value="Genomic_DNA"/>
</dbReference>
<dbReference type="Proteomes" id="UP001226389">
    <property type="component" value="Unassembled WGS sequence"/>
</dbReference>
<feature type="region of interest" description="Disordered" evidence="1">
    <location>
        <begin position="1"/>
        <end position="33"/>
    </location>
</feature>
<comment type="caution">
    <text evidence="2">The sequence shown here is derived from an EMBL/GenBank/DDBJ whole genome shotgun (WGS) entry which is preliminary data.</text>
</comment>
<evidence type="ECO:0000313" key="2">
    <source>
        <dbReference type="EMBL" id="MDQ0118779.1"/>
    </source>
</evidence>
<gene>
    <name evidence="2" type="ORF">J2T22_001965</name>
</gene>
<keyword evidence="3" id="KW-1185">Reference proteome</keyword>